<evidence type="ECO:0000259" key="3">
    <source>
        <dbReference type="PROSITE" id="PS50020"/>
    </source>
</evidence>
<dbReference type="AlphaFoldDB" id="A0A4E0RVI1"/>
<reference evidence="5" key="1">
    <citation type="submission" date="2019-03" db="EMBL/GenBank/DDBJ databases">
        <title>Improved annotation for the trematode Fasciola hepatica.</title>
        <authorList>
            <person name="Choi Y.-J."/>
            <person name="Martin J."/>
            <person name="Mitreva M."/>
        </authorList>
    </citation>
    <scope>NUCLEOTIDE SEQUENCE [LARGE SCALE GENOMIC DNA]</scope>
</reference>
<sequence>MDDGSYVVIETVDEYSYILNARKVTIGRGERFFQLDRPNQRWVLACRPSGDRQKLLLPARIISPISSDSISFPSANLSNHSSFTSPDSAVRTTDTLFDMSQLTSSTDIPTPQPRTRIHTNSSVISCPVAIVRVRPNMEYPVTTDSSAPHCSSPLAVTNTLSEPVQETAVVSGTSEAGVTPKPRSESNTPESLTIETQENACAAETSTAAPVRWRRQINDGLEVFVNPQTDEKLHSICRNDLLFSKWAPAVDHTGKTYYYEISTRQSVWELQDLETTNGPSVEADEGLTDVSLNTNGTRSVSSMNAYLTASSTSGTGRLDQARTQDDIMGELDNWSSSDNDSYSLSPPANLTTDQNGSAKQNTSNNPKKPKVADRSGKSANTVRLARLSTLSLSGNRAAASGSKASLSREEEMSSQADLSDGRFNLRHIGKEHISGPEQNKLTNFERRGMVSRTKLVEQGRRVSKKWSEALMVLSGPWLFLYRDTKAATPKASCPYGKPEVRFHAQQLVVTDATGEDTSRKCVLKLEVEAPESSKTAYLVQLPENVLDSWKAAFRYAKEILNDEERLTPQLARSTIRNLPRPPSKLDTSLVTKMRDFFRTRPSAESLRARGILKNEPVFASTLVQICENEKSEVPRFIACAVRAIEARGLDHLGLYRISANASEVQKLRCCVNQYNYSLNSEKWSLDVLAGGLKLFFRELKEPLFTFELFPKLKRLFASKVDEANTLTSMQEMISSMPGPHIATARVLFHHLYRVLKHSDANQMHAHKLAIVFGPNLIRSDTEVEHLGILTAVQAPCVDFCLKHIVQLFGPVVPPPVVV</sequence>
<dbReference type="PROSITE" id="PS50238">
    <property type="entry name" value="RHOGAP"/>
    <property type="match status" value="1"/>
</dbReference>
<dbReference type="PANTHER" id="PTHR23176">
    <property type="entry name" value="RHO/RAC/CDC GTPASE-ACTIVATING PROTEIN"/>
    <property type="match status" value="1"/>
</dbReference>
<gene>
    <name evidence="5" type="ORF">D915_007696</name>
</gene>
<evidence type="ECO:0000259" key="4">
    <source>
        <dbReference type="PROSITE" id="PS50238"/>
    </source>
</evidence>
<protein>
    <submittedName>
        <fullName evidence="5">WW domain-containing protein</fullName>
    </submittedName>
</protein>
<feature type="compositionally biased region" description="Polar residues" evidence="2">
    <location>
        <begin position="346"/>
        <end position="366"/>
    </location>
</feature>
<dbReference type="InterPro" id="IPR000198">
    <property type="entry name" value="RhoGAP_dom"/>
</dbReference>
<dbReference type="SMART" id="SM00324">
    <property type="entry name" value="RhoGAP"/>
    <property type="match status" value="1"/>
</dbReference>
<dbReference type="CDD" id="cd00201">
    <property type="entry name" value="WW"/>
    <property type="match status" value="1"/>
</dbReference>
<evidence type="ECO:0000313" key="6">
    <source>
        <dbReference type="Proteomes" id="UP000230066"/>
    </source>
</evidence>
<feature type="compositionally biased region" description="Low complexity" evidence="2">
    <location>
        <begin position="331"/>
        <end position="345"/>
    </location>
</feature>
<dbReference type="InterPro" id="IPR008936">
    <property type="entry name" value="Rho_GTPase_activation_prot"/>
</dbReference>
<dbReference type="SUPFAM" id="SSF48350">
    <property type="entry name" value="GTPase activation domain, GAP"/>
    <property type="match status" value="1"/>
</dbReference>
<evidence type="ECO:0000256" key="1">
    <source>
        <dbReference type="ARBA" id="ARBA00022468"/>
    </source>
</evidence>
<keyword evidence="6" id="KW-1185">Reference proteome</keyword>
<dbReference type="InterPro" id="IPR036020">
    <property type="entry name" value="WW_dom_sf"/>
</dbReference>
<dbReference type="Pfam" id="PF00620">
    <property type="entry name" value="RhoGAP"/>
    <property type="match status" value="1"/>
</dbReference>
<organism evidence="5 6">
    <name type="scientific">Fasciola hepatica</name>
    <name type="common">Liver fluke</name>
    <dbReference type="NCBI Taxonomy" id="6192"/>
    <lineage>
        <taxon>Eukaryota</taxon>
        <taxon>Metazoa</taxon>
        <taxon>Spiralia</taxon>
        <taxon>Lophotrochozoa</taxon>
        <taxon>Platyhelminthes</taxon>
        <taxon>Trematoda</taxon>
        <taxon>Digenea</taxon>
        <taxon>Plagiorchiida</taxon>
        <taxon>Echinostomata</taxon>
        <taxon>Echinostomatoidea</taxon>
        <taxon>Fasciolidae</taxon>
        <taxon>Fasciola</taxon>
    </lineage>
</organism>
<dbReference type="PANTHER" id="PTHR23176:SF129">
    <property type="entry name" value="RHO GTPASE ACTIVATING PROTEIN AT 16F, ISOFORM E-RELATED"/>
    <property type="match status" value="1"/>
</dbReference>
<feature type="region of interest" description="Disordered" evidence="2">
    <location>
        <begin position="172"/>
        <end position="193"/>
    </location>
</feature>
<dbReference type="Gene3D" id="1.10.555.10">
    <property type="entry name" value="Rho GTPase activation protein"/>
    <property type="match status" value="1"/>
</dbReference>
<comment type="caution">
    <text evidence="5">The sequence shown here is derived from an EMBL/GenBank/DDBJ whole genome shotgun (WGS) entry which is preliminary data.</text>
</comment>
<accession>A0A4E0RVI1</accession>
<dbReference type="EMBL" id="JXXN02003393">
    <property type="protein sequence ID" value="THD21612.1"/>
    <property type="molecule type" value="Genomic_DNA"/>
</dbReference>
<dbReference type="GO" id="GO:0005737">
    <property type="term" value="C:cytoplasm"/>
    <property type="evidence" value="ECO:0007669"/>
    <property type="project" value="TreeGrafter"/>
</dbReference>
<dbReference type="GO" id="GO:0007165">
    <property type="term" value="P:signal transduction"/>
    <property type="evidence" value="ECO:0007669"/>
    <property type="project" value="InterPro"/>
</dbReference>
<dbReference type="GO" id="GO:0005096">
    <property type="term" value="F:GTPase activator activity"/>
    <property type="evidence" value="ECO:0007669"/>
    <property type="project" value="UniProtKB-KW"/>
</dbReference>
<feature type="domain" description="Rho-GAP" evidence="4">
    <location>
        <begin position="620"/>
        <end position="808"/>
    </location>
</feature>
<dbReference type="InterPro" id="IPR050729">
    <property type="entry name" value="Rho-GAP"/>
</dbReference>
<dbReference type="SUPFAM" id="SSF51045">
    <property type="entry name" value="WW domain"/>
    <property type="match status" value="1"/>
</dbReference>
<feature type="region of interest" description="Disordered" evidence="2">
    <location>
        <begin position="330"/>
        <end position="380"/>
    </location>
</feature>
<dbReference type="Proteomes" id="UP000230066">
    <property type="component" value="Unassembled WGS sequence"/>
</dbReference>
<evidence type="ECO:0000256" key="2">
    <source>
        <dbReference type="SAM" id="MobiDB-lite"/>
    </source>
</evidence>
<feature type="domain" description="WW" evidence="3">
    <location>
        <begin position="240"/>
        <end position="273"/>
    </location>
</feature>
<feature type="region of interest" description="Disordered" evidence="2">
    <location>
        <begin position="393"/>
        <end position="420"/>
    </location>
</feature>
<evidence type="ECO:0000313" key="5">
    <source>
        <dbReference type="EMBL" id="THD21612.1"/>
    </source>
</evidence>
<dbReference type="SUPFAM" id="SSF50729">
    <property type="entry name" value="PH domain-like"/>
    <property type="match status" value="1"/>
</dbReference>
<feature type="region of interest" description="Disordered" evidence="2">
    <location>
        <begin position="277"/>
        <end position="298"/>
    </location>
</feature>
<name>A0A4E0RVI1_FASHE</name>
<keyword evidence="1" id="KW-0343">GTPase activation</keyword>
<dbReference type="InterPro" id="IPR011993">
    <property type="entry name" value="PH-like_dom_sf"/>
</dbReference>
<proteinExistence type="predicted"/>
<dbReference type="Gene3D" id="2.30.29.30">
    <property type="entry name" value="Pleckstrin-homology domain (PH domain)/Phosphotyrosine-binding domain (PTB)"/>
    <property type="match status" value="1"/>
</dbReference>
<dbReference type="InterPro" id="IPR001202">
    <property type="entry name" value="WW_dom"/>
</dbReference>
<dbReference type="PROSITE" id="PS50020">
    <property type="entry name" value="WW_DOMAIN_2"/>
    <property type="match status" value="1"/>
</dbReference>